<reference evidence="4 5" key="1">
    <citation type="submission" date="2014-12" db="EMBL/GenBank/DDBJ databases">
        <title>Reclassification of Actinobacillus muris as Muribacter muris.</title>
        <authorList>
            <person name="Christensen H."/>
            <person name="Nicklas W."/>
            <person name="Bisgaard M."/>
        </authorList>
    </citation>
    <scope>NUCLEOTIDE SEQUENCE [LARGE SCALE GENOMIC DNA]</scope>
    <source>
        <strain evidence="4 5">Ackerman80-443D</strain>
    </source>
</reference>
<feature type="domain" description="Minor extracellular protease Epr GA-like" evidence="3">
    <location>
        <begin position="169"/>
        <end position="263"/>
    </location>
</feature>
<comment type="caution">
    <text evidence="4">The sequence shown here is derived from an EMBL/GenBank/DDBJ whole genome shotgun (WGS) entry which is preliminary data.</text>
</comment>
<dbReference type="InterPro" id="IPR054725">
    <property type="entry name" value="Epr_GA-like"/>
</dbReference>
<dbReference type="Proteomes" id="UP000036270">
    <property type="component" value="Unassembled WGS sequence"/>
</dbReference>
<protein>
    <recommendedName>
        <fullName evidence="3">Minor extracellular protease Epr GA-like domain-containing protein</fullName>
    </recommendedName>
</protein>
<evidence type="ECO:0000256" key="2">
    <source>
        <dbReference type="SAM" id="MobiDB-lite"/>
    </source>
</evidence>
<feature type="coiled-coil region" evidence="1">
    <location>
        <begin position="178"/>
        <end position="226"/>
    </location>
</feature>
<dbReference type="STRING" id="67855.RO21_03505"/>
<feature type="compositionally biased region" description="Basic and acidic residues" evidence="2">
    <location>
        <begin position="274"/>
        <end position="305"/>
    </location>
</feature>
<dbReference type="RefSeq" id="WP_047976418.1">
    <property type="nucleotide sequence ID" value="NZ_JWIZ01000019.1"/>
</dbReference>
<dbReference type="Pfam" id="PF22775">
    <property type="entry name" value="GA_3"/>
    <property type="match status" value="2"/>
</dbReference>
<accession>A0A0J5S537</accession>
<feature type="domain" description="Minor extracellular protease Epr GA-like" evidence="3">
    <location>
        <begin position="268"/>
        <end position="321"/>
    </location>
</feature>
<keyword evidence="5" id="KW-1185">Reference proteome</keyword>
<dbReference type="AlphaFoldDB" id="A0A0J5S537"/>
<gene>
    <name evidence="4" type="ORF">RO21_03505</name>
</gene>
<evidence type="ECO:0000313" key="4">
    <source>
        <dbReference type="EMBL" id="KMK51932.1"/>
    </source>
</evidence>
<organism evidence="4 5">
    <name type="scientific">Muribacter muris</name>
    <dbReference type="NCBI Taxonomy" id="67855"/>
    <lineage>
        <taxon>Bacteria</taxon>
        <taxon>Pseudomonadati</taxon>
        <taxon>Pseudomonadota</taxon>
        <taxon>Gammaproteobacteria</taxon>
        <taxon>Pasteurellales</taxon>
        <taxon>Pasteurellaceae</taxon>
        <taxon>Muribacter</taxon>
    </lineage>
</organism>
<dbReference type="EMBL" id="JWIZ01000019">
    <property type="protein sequence ID" value="KMK51932.1"/>
    <property type="molecule type" value="Genomic_DNA"/>
</dbReference>
<evidence type="ECO:0000259" key="3">
    <source>
        <dbReference type="Pfam" id="PF22775"/>
    </source>
</evidence>
<feature type="non-terminal residue" evidence="4">
    <location>
        <position position="322"/>
    </location>
</feature>
<sequence>MSATLKVLSAKKVVASHQINQGDLLVIDARDKSNYQLINNQTGLGPENIIVKREGKDLKIFLEDGDMNPDVLIKGYYGDENTENVSNLLIGQHENGNVYPYVPESGIKSDAVSVLADQTLAPQALGGDELSSAFWAFNPWWLLALIPLGAGIAIAASSGSSKGKTTPVDAKSVAESKVVEAEKAQKAAEDALAKAKEDGAINPAEKAELEKLAKDAADKKAAADEAVKALPAGTEGKDGLQDRVDALKPITVPDVNDANSDGKPDNPALADATAKVEEAEKAQKAAEDALAKAKEDGAINPAEKAELEKLAKDAADKKAAAE</sequence>
<evidence type="ECO:0000256" key="1">
    <source>
        <dbReference type="SAM" id="Coils"/>
    </source>
</evidence>
<evidence type="ECO:0000313" key="5">
    <source>
        <dbReference type="Proteomes" id="UP000036270"/>
    </source>
</evidence>
<dbReference type="PATRIC" id="fig|67855.3.peg.471"/>
<name>A0A0J5S537_9PAST</name>
<proteinExistence type="predicted"/>
<keyword evidence="1" id="KW-0175">Coiled coil</keyword>
<feature type="region of interest" description="Disordered" evidence="2">
    <location>
        <begin position="248"/>
        <end position="305"/>
    </location>
</feature>